<evidence type="ECO:0000313" key="2">
    <source>
        <dbReference type="Proteomes" id="UP000249163"/>
    </source>
</evidence>
<dbReference type="EMBL" id="CP021965">
    <property type="protein sequence ID" value="AWV31401.1"/>
    <property type="molecule type" value="Genomic_DNA"/>
</dbReference>
<accession>A0AAD0KF80</accession>
<reference evidence="1 2" key="1">
    <citation type="submission" date="2017-06" db="EMBL/GenBank/DDBJ databases">
        <title>Complete genome sequence of Paenibacillus odorifer CBA7130.</title>
        <authorList>
            <person name="Nam Y.-D."/>
            <person name="Kang J."/>
            <person name="Chung W.-H."/>
        </authorList>
    </citation>
    <scope>NUCLEOTIDE SEQUENCE [LARGE SCALE GENOMIC DNA]</scope>
    <source>
        <strain evidence="1 2">CBA7130</strain>
    </source>
</reference>
<name>A0AAD0KF80_9BACL</name>
<gene>
    <name evidence="1" type="ORF">CD191_01490</name>
</gene>
<protein>
    <submittedName>
        <fullName evidence="1">Uncharacterized protein</fullName>
    </submittedName>
</protein>
<sequence length="30" mass="3377">MSGMDHVDTLRRGDVMKKVEVISSLNITLM</sequence>
<evidence type="ECO:0000313" key="1">
    <source>
        <dbReference type="EMBL" id="AWV31401.1"/>
    </source>
</evidence>
<dbReference type="Proteomes" id="UP000249163">
    <property type="component" value="Chromosome"/>
</dbReference>
<organism evidence="1 2">
    <name type="scientific">Paenibacillus odorifer</name>
    <dbReference type="NCBI Taxonomy" id="189426"/>
    <lineage>
        <taxon>Bacteria</taxon>
        <taxon>Bacillati</taxon>
        <taxon>Bacillota</taxon>
        <taxon>Bacilli</taxon>
        <taxon>Bacillales</taxon>
        <taxon>Paenibacillaceae</taxon>
        <taxon>Paenibacillus</taxon>
    </lineage>
</organism>
<dbReference type="AlphaFoldDB" id="A0AAD0KF80"/>
<proteinExistence type="predicted"/>